<dbReference type="EMBL" id="ML119646">
    <property type="protein sequence ID" value="RPA87737.1"/>
    <property type="molecule type" value="Genomic_DNA"/>
</dbReference>
<dbReference type="GO" id="GO:0005085">
    <property type="term" value="F:guanyl-nucleotide exchange factor activity"/>
    <property type="evidence" value="ECO:0007669"/>
    <property type="project" value="UniProtKB-KW"/>
</dbReference>
<dbReference type="Pfam" id="PF00620">
    <property type="entry name" value="RhoGAP"/>
    <property type="match status" value="1"/>
</dbReference>
<dbReference type="Gene3D" id="1.20.870.10">
    <property type="entry name" value="Son of sevenless (SoS) protein Chain: S domain 1"/>
    <property type="match status" value="1"/>
</dbReference>
<proteinExistence type="predicted"/>
<protein>
    <recommendedName>
        <fullName evidence="8">Rho GTPase activation protein</fullName>
    </recommendedName>
</protein>
<dbReference type="CDD" id="cd00821">
    <property type="entry name" value="PH"/>
    <property type="match status" value="1"/>
</dbReference>
<dbReference type="InterPro" id="IPR011993">
    <property type="entry name" value="PH-like_dom_sf"/>
</dbReference>
<accession>A0A3N4IQN5</accession>
<organism evidence="6 7">
    <name type="scientific">Ascobolus immersus RN42</name>
    <dbReference type="NCBI Taxonomy" id="1160509"/>
    <lineage>
        <taxon>Eukaryota</taxon>
        <taxon>Fungi</taxon>
        <taxon>Dikarya</taxon>
        <taxon>Ascomycota</taxon>
        <taxon>Pezizomycotina</taxon>
        <taxon>Pezizomycetes</taxon>
        <taxon>Pezizales</taxon>
        <taxon>Ascobolaceae</taxon>
        <taxon>Ascobolus</taxon>
    </lineage>
</organism>
<dbReference type="GO" id="GO:0005938">
    <property type="term" value="C:cell cortex"/>
    <property type="evidence" value="ECO:0007669"/>
    <property type="project" value="UniProtKB-ARBA"/>
</dbReference>
<keyword evidence="7" id="KW-1185">Reference proteome</keyword>
<sequence>MASGYHIKKSSTTSLAGNAFVSTYPHAQAAPPAQSTAQLGTFPQPQQPSLRRTRSFPPSRSSTTGYDELDFTTRERTAGLFSIDKSVLGPVQDVAGVSQRIFTSKDEELVLKRLIEDQESRPASVIDQTNKRVSIASRRLSSHFQNSTGASPCHSVYGEQSLNLQLTSPPAHLDVVAKGGTLERLVDILVLGVEDFSKRMKRSDGENEDEQLSLTMDMNVFTITFFATFRSYCSPIVLLDYLKKRLLGSKSAAVISQNENDDIVFPDWTGVDNTPDDKIDWTLVARIHIGILEALDLWIQEFFADFHSDQALIDGFVAFMGVATTELEVWNEREHEDAETAESVRFLFSEIKNKFARRLFTPLVYPSVELPPQRQRLTIPIHGGLVEIDKLVDKFDISVRLAYKAIRLTDWMTTFEILESQSVDPLGFFLPKVALLQTDEDAVLQDIYYLLPRLRRTGDPNSSLLSVLPRPVRDLWQLHQDIGDWVIGQLADPTINVDARSRRMMALIRVISVSRRRMSSLDMYDKTEVPSSTKRFPSGIPSFVESAVAAALLRPESRAFSLAWFNATRDLVGPITQIDSIEQITPSLPPGDDRTNPRPLMPCAGWLIERMLEIICYVPNMLVESNRLINFDKRRFVYNLVNNLTHPNKVDRPSMSRDDDLPPTYSVSYDVDRKLIREVATRENQSNKSGKIRVFWRLFYFEQDKLRRDKAQRDTIDRQQKDQARLTYRRVPSMPHEPTKAKPGKRLAVNTFIKAVRPISMAFTNTRALPHHAGKNISPLDLPPAKGAERSKKPSIFIDLEKIQSITCGKSSKARLMWKLRGENGTSYMFQATDEKDLDEWLKLVSSIRGIAVSDGNAESVDGITLLNSPRVPLPVFGVALAELCKRDGVKVPVVVEVLLSEIERRGLSEIGIYRVGGSHAAIQALKAALDSGDEVRMDDDRWYDINAIAGTFKLFMRELPEPVLSPDVLEGCQKVLENIPESDEENRIAAFRDIMLQQPLYVYHFMRRMYTHLYLINANADTNKMTAINLAIVFGMGLAPNTPFGISANFGMYQQLVRFWVVYAHEIFPPLADEENGSSIDVHSSESSPLPSRGSKDAVRAASVDEGNTLKADSNFLRTTPSTPDLRLVNKSVEDLTLGSQKI</sequence>
<dbReference type="Gene3D" id="2.30.29.30">
    <property type="entry name" value="Pleckstrin-homology domain (PH domain)/Phosphotyrosine-binding domain (PTB)"/>
    <property type="match status" value="1"/>
</dbReference>
<dbReference type="Pfam" id="PF00618">
    <property type="entry name" value="RasGEF_N"/>
    <property type="match status" value="1"/>
</dbReference>
<dbReference type="Gene3D" id="1.10.555.10">
    <property type="entry name" value="Rho GTPase activation protein"/>
    <property type="match status" value="1"/>
</dbReference>
<dbReference type="PANTHER" id="PTHR23176">
    <property type="entry name" value="RHO/RAC/CDC GTPASE-ACTIVATING PROTEIN"/>
    <property type="match status" value="1"/>
</dbReference>
<feature type="compositionally biased region" description="Low complexity" evidence="3">
    <location>
        <begin position="55"/>
        <end position="64"/>
    </location>
</feature>
<evidence type="ECO:0000259" key="5">
    <source>
        <dbReference type="PROSITE" id="PS50238"/>
    </source>
</evidence>
<feature type="compositionally biased region" description="Low complexity" evidence="3">
    <location>
        <begin position="27"/>
        <end position="38"/>
    </location>
</feature>
<dbReference type="Proteomes" id="UP000275078">
    <property type="component" value="Unassembled WGS sequence"/>
</dbReference>
<dbReference type="CDD" id="cd06224">
    <property type="entry name" value="REM"/>
    <property type="match status" value="1"/>
</dbReference>
<dbReference type="AlphaFoldDB" id="A0A3N4IQN5"/>
<dbReference type="CDD" id="cd00159">
    <property type="entry name" value="RhoGAP"/>
    <property type="match status" value="1"/>
</dbReference>
<reference evidence="6 7" key="1">
    <citation type="journal article" date="2018" name="Nat. Ecol. Evol.">
        <title>Pezizomycetes genomes reveal the molecular basis of ectomycorrhizal truffle lifestyle.</title>
        <authorList>
            <person name="Murat C."/>
            <person name="Payen T."/>
            <person name="Noel B."/>
            <person name="Kuo A."/>
            <person name="Morin E."/>
            <person name="Chen J."/>
            <person name="Kohler A."/>
            <person name="Krizsan K."/>
            <person name="Balestrini R."/>
            <person name="Da Silva C."/>
            <person name="Montanini B."/>
            <person name="Hainaut M."/>
            <person name="Levati E."/>
            <person name="Barry K.W."/>
            <person name="Belfiori B."/>
            <person name="Cichocki N."/>
            <person name="Clum A."/>
            <person name="Dockter R.B."/>
            <person name="Fauchery L."/>
            <person name="Guy J."/>
            <person name="Iotti M."/>
            <person name="Le Tacon F."/>
            <person name="Lindquist E.A."/>
            <person name="Lipzen A."/>
            <person name="Malagnac F."/>
            <person name="Mello A."/>
            <person name="Molinier V."/>
            <person name="Miyauchi S."/>
            <person name="Poulain J."/>
            <person name="Riccioni C."/>
            <person name="Rubini A."/>
            <person name="Sitrit Y."/>
            <person name="Splivallo R."/>
            <person name="Traeger S."/>
            <person name="Wang M."/>
            <person name="Zifcakova L."/>
            <person name="Wipf D."/>
            <person name="Zambonelli A."/>
            <person name="Paolocci F."/>
            <person name="Nowrousian M."/>
            <person name="Ottonello S."/>
            <person name="Baldrian P."/>
            <person name="Spatafora J.W."/>
            <person name="Henrissat B."/>
            <person name="Nagy L.G."/>
            <person name="Aury J.M."/>
            <person name="Wincker P."/>
            <person name="Grigoriev I.V."/>
            <person name="Bonfante P."/>
            <person name="Martin F.M."/>
        </authorList>
    </citation>
    <scope>NUCLEOTIDE SEQUENCE [LARGE SCALE GENOMIC DNA]</scope>
    <source>
        <strain evidence="6 7">RN42</strain>
    </source>
</reference>
<dbReference type="GO" id="GO:0005096">
    <property type="term" value="F:GTPase activator activity"/>
    <property type="evidence" value="ECO:0007669"/>
    <property type="project" value="UniProtKB-KW"/>
</dbReference>
<gene>
    <name evidence="6" type="ORF">BJ508DRAFT_202873</name>
</gene>
<evidence type="ECO:0008006" key="8">
    <source>
        <dbReference type="Google" id="ProtNLM"/>
    </source>
</evidence>
<dbReference type="InterPro" id="IPR000651">
    <property type="entry name" value="Ras-like_Gua-exchang_fac_N"/>
</dbReference>
<dbReference type="SUPFAM" id="SSF50729">
    <property type="entry name" value="PH domain-like"/>
    <property type="match status" value="1"/>
</dbReference>
<feature type="region of interest" description="Disordered" evidence="3">
    <location>
        <begin position="27"/>
        <end position="69"/>
    </location>
</feature>
<feature type="domain" description="N-terminal Ras-GEF" evidence="4">
    <location>
        <begin position="173"/>
        <end position="345"/>
    </location>
</feature>
<dbReference type="SMART" id="SM00324">
    <property type="entry name" value="RhoGAP"/>
    <property type="match status" value="1"/>
</dbReference>
<evidence type="ECO:0000259" key="4">
    <source>
        <dbReference type="PROSITE" id="PS50212"/>
    </source>
</evidence>
<evidence type="ECO:0000313" key="6">
    <source>
        <dbReference type="EMBL" id="RPA87737.1"/>
    </source>
</evidence>
<dbReference type="InterPro" id="IPR000198">
    <property type="entry name" value="RhoGAP_dom"/>
</dbReference>
<dbReference type="SUPFAM" id="SSF48350">
    <property type="entry name" value="GTPase activation domain, GAP"/>
    <property type="match status" value="1"/>
</dbReference>
<feature type="region of interest" description="Disordered" evidence="3">
    <location>
        <begin position="1079"/>
        <end position="1107"/>
    </location>
</feature>
<evidence type="ECO:0000256" key="2">
    <source>
        <dbReference type="PROSITE-ProRule" id="PRU00135"/>
    </source>
</evidence>
<name>A0A3N4IQN5_ASCIM</name>
<dbReference type="SUPFAM" id="SSF48366">
    <property type="entry name" value="Ras GEF"/>
    <property type="match status" value="1"/>
</dbReference>
<dbReference type="InterPro" id="IPR050729">
    <property type="entry name" value="Rho-GAP"/>
</dbReference>
<dbReference type="GO" id="GO:0007165">
    <property type="term" value="P:signal transduction"/>
    <property type="evidence" value="ECO:0007669"/>
    <property type="project" value="InterPro"/>
</dbReference>
<dbReference type="PROSITE" id="PS50212">
    <property type="entry name" value="RASGEF_NTER"/>
    <property type="match status" value="1"/>
</dbReference>
<dbReference type="PROSITE" id="PS50238">
    <property type="entry name" value="RHOGAP"/>
    <property type="match status" value="1"/>
</dbReference>
<dbReference type="InterPro" id="IPR008936">
    <property type="entry name" value="Rho_GTPase_activation_prot"/>
</dbReference>
<dbReference type="OrthoDB" id="79452at2759"/>
<dbReference type="InterPro" id="IPR023578">
    <property type="entry name" value="Ras_GEF_dom_sf"/>
</dbReference>
<evidence type="ECO:0000256" key="3">
    <source>
        <dbReference type="SAM" id="MobiDB-lite"/>
    </source>
</evidence>
<evidence type="ECO:0000313" key="7">
    <source>
        <dbReference type="Proteomes" id="UP000275078"/>
    </source>
</evidence>
<dbReference type="STRING" id="1160509.A0A3N4IQN5"/>
<keyword evidence="1" id="KW-0343">GTPase activation</keyword>
<dbReference type="PANTHER" id="PTHR23176:SF96">
    <property type="entry name" value="GTPASE-ACTIVATING PROTEIN BEM2_IPL2"/>
    <property type="match status" value="1"/>
</dbReference>
<keyword evidence="2" id="KW-0344">Guanine-nucleotide releasing factor</keyword>
<feature type="domain" description="Rho-GAP" evidence="5">
    <location>
        <begin position="879"/>
        <end position="1069"/>
    </location>
</feature>
<evidence type="ECO:0000256" key="1">
    <source>
        <dbReference type="ARBA" id="ARBA00022468"/>
    </source>
</evidence>